<feature type="compositionally biased region" description="Basic and acidic residues" evidence="1">
    <location>
        <begin position="205"/>
        <end position="236"/>
    </location>
</feature>
<dbReference type="InterPro" id="IPR008271">
    <property type="entry name" value="Ser/Thr_kinase_AS"/>
</dbReference>
<evidence type="ECO:0000313" key="4">
    <source>
        <dbReference type="Proteomes" id="UP000663861"/>
    </source>
</evidence>
<feature type="non-terminal residue" evidence="3">
    <location>
        <position position="1"/>
    </location>
</feature>
<feature type="compositionally biased region" description="Polar residues" evidence="1">
    <location>
        <begin position="531"/>
        <end position="547"/>
    </location>
</feature>
<organism evidence="3 4">
    <name type="scientific">Rhizoctonia solani</name>
    <dbReference type="NCBI Taxonomy" id="456999"/>
    <lineage>
        <taxon>Eukaryota</taxon>
        <taxon>Fungi</taxon>
        <taxon>Dikarya</taxon>
        <taxon>Basidiomycota</taxon>
        <taxon>Agaricomycotina</taxon>
        <taxon>Agaricomycetes</taxon>
        <taxon>Cantharellales</taxon>
        <taxon>Ceratobasidiaceae</taxon>
        <taxon>Rhizoctonia</taxon>
    </lineage>
</organism>
<gene>
    <name evidence="3" type="ORF">RDB_LOCUS29942</name>
</gene>
<reference evidence="3" key="1">
    <citation type="submission" date="2021-01" db="EMBL/GenBank/DDBJ databases">
        <authorList>
            <person name="Kaushik A."/>
        </authorList>
    </citation>
    <scope>NUCLEOTIDE SEQUENCE</scope>
    <source>
        <strain evidence="3">AG4-RS23</strain>
    </source>
</reference>
<feature type="domain" description="Protein kinase" evidence="2">
    <location>
        <begin position="829"/>
        <end position="1112"/>
    </location>
</feature>
<feature type="compositionally biased region" description="Polar residues" evidence="1">
    <location>
        <begin position="106"/>
        <end position="120"/>
    </location>
</feature>
<evidence type="ECO:0000259" key="2">
    <source>
        <dbReference type="PROSITE" id="PS50011"/>
    </source>
</evidence>
<dbReference type="SMART" id="SM00220">
    <property type="entry name" value="S_TKc"/>
    <property type="match status" value="2"/>
</dbReference>
<dbReference type="Gene3D" id="1.10.510.10">
    <property type="entry name" value="Transferase(Phosphotransferase) domain 1"/>
    <property type="match status" value="2"/>
</dbReference>
<feature type="compositionally biased region" description="Polar residues" evidence="1">
    <location>
        <begin position="438"/>
        <end position="448"/>
    </location>
</feature>
<evidence type="ECO:0000313" key="3">
    <source>
        <dbReference type="EMBL" id="CAE6434204.1"/>
    </source>
</evidence>
<feature type="compositionally biased region" description="Polar residues" evidence="1">
    <location>
        <begin position="42"/>
        <end position="61"/>
    </location>
</feature>
<protein>
    <recommendedName>
        <fullName evidence="2">Protein kinase domain-containing protein</fullName>
    </recommendedName>
</protein>
<accession>A0A8H3AMW0</accession>
<dbReference type="InterPro" id="IPR011009">
    <property type="entry name" value="Kinase-like_dom_sf"/>
</dbReference>
<comment type="caution">
    <text evidence="3">The sequence shown here is derived from an EMBL/GenBank/DDBJ whole genome shotgun (WGS) entry which is preliminary data.</text>
</comment>
<dbReference type="InterPro" id="IPR000719">
    <property type="entry name" value="Prot_kinase_dom"/>
</dbReference>
<feature type="compositionally biased region" description="Polar residues" evidence="1">
    <location>
        <begin position="237"/>
        <end position="255"/>
    </location>
</feature>
<feature type="region of interest" description="Disordered" evidence="1">
    <location>
        <begin position="1221"/>
        <end position="1283"/>
    </location>
</feature>
<feature type="region of interest" description="Disordered" evidence="1">
    <location>
        <begin position="626"/>
        <end position="650"/>
    </location>
</feature>
<feature type="compositionally biased region" description="Basic and acidic residues" evidence="1">
    <location>
        <begin position="627"/>
        <end position="650"/>
    </location>
</feature>
<dbReference type="Pfam" id="PF00069">
    <property type="entry name" value="Pkinase"/>
    <property type="match status" value="2"/>
</dbReference>
<name>A0A8H3AMW0_9AGAM</name>
<sequence length="1497" mass="165731">GYAQPNFTSQVAQGFLGMEPRWRPTIPVVADAARPQTDEIDQSGTSPHSFQSSPYKIQNIDQPPIRPAPKRSPSLVRPSSPFPASISPTVTTRPSSPFPRSPFSETWKSSYAHNADSRPTSSSSASQQARILKGPGPPVSTASRRVYELDRKRRQSAPSQPASGLRRTGHLQSEKPIVSRNDDPHHNDARSEARNLALAVEDNDPDRALNEPLRSETDNNNRPERKRSYEIEHTRIPETSQAHSFSVDESLQKIQYSGLGDAPVNSGRKKKGLSKVGGDTSSPDPHQVHIADLETASSSANNLRGEWNKSSRNGVQKPEDSEAWIFSKEKGSKPEWLTHKVQDLRINVPVKSGQCSNNLPTHTLSATHVNHRPITAGPEGGKGQGENQGPKVKVDGGPQAIRAQFEPIPSTVQSPGRGAYSVSDESSAKDSLRPPPSRTQVPKITMSHTPVRINTPRSDLMSGSPVVATDEPFPEPGAALSELPEPEPQVQEAMAPSPCPNTHFVPSQSTLYPSGMPKGPRLNEVGAEGPKSTSLSAPNEPYSNTPIPSIDLPRGQKTSLASATFPPSSAYTTGTVSHGYIDPRQSCPSAEESPIRASTGESARGQVDAMRVPNGLATPVEILNHVGSKDRTGETKHHGQGERQGAEEAREQYRVEEQCTKGAYRCGAAEHRHRRQHVLFQQRREDEKHWQDARSSYELRWSALSGASVHSIGFQDIPWPLLHAPINPEAITPQSISAFILPLPPSPIKACKEQLRIFMLRWEPSRFERQWMPLVREDEQHKIRESVREVHLNILQIWTGFRGKEMDATSIFSYLVSRGCPGLSIDSATFDEHPTSYGEFSDEYCGRIASGQQFALRISRKVLNTQENQGLLQGMEREILIWTTFKHPNVIPLLGFAEFRGRVGLVSPWTDQGSILDYINNTRDVDKCNLCNQICAGLSYLHRFGMVHSDLKAANVLVFTGDTLRPVLTGFGNSLYPKPQFHFTPAAQMAISSIQWMAPEILTGKGERSIEADVYALGMTILEVMTGEVPYHGEDHRSIISLVCQRKHPRRSQEHIPTNSQDGNKLWRLLAECWAYSPKERPSASLVMYSMNSITPRGLKQHRYPKAIHPWDSYEPHWTNSPVTSLPQLMGFRDVPWPLLHPPTGPESMTPHAIEAFVLSTSRSRGVSREERLHIEMSYWDPIKFEKNWINRIEENEWAMVKSAAREVYMALCALMRGEGSSYHNSAHESTPQSYNLNNSTDVDSSTTRKKPDSSRSRRNKLTAGQPRDNVQKAEPNKEKPIIGKAMANLTTNLTLNTYGEHPVSYGGFSDIYRGNLVTGNDVAIKALRIGSDSFGDSKHLKRAARELYTWSNCKHPNVLQLLGLAVFRGRIGMVSPWMDNGSLPRYLKDNPEADPCSFCAQISDGLAHLHQIGITHGDIKGANVLVHNDGTCVLADFGNSLFMGGRVDFTATTQENNLTARWAAPELLGETGKRSQAADIYALGMTMLVSYDRTGL</sequence>
<feature type="compositionally biased region" description="Polar residues" evidence="1">
    <location>
        <begin position="556"/>
        <end position="576"/>
    </location>
</feature>
<dbReference type="GO" id="GO:0005524">
    <property type="term" value="F:ATP binding"/>
    <property type="evidence" value="ECO:0007669"/>
    <property type="project" value="InterPro"/>
</dbReference>
<dbReference type="SUPFAM" id="SSF56112">
    <property type="entry name" value="Protein kinase-like (PK-like)"/>
    <property type="match status" value="2"/>
</dbReference>
<feature type="region of interest" description="Disordered" evidence="1">
    <location>
        <begin position="512"/>
        <end position="605"/>
    </location>
</feature>
<proteinExistence type="predicted"/>
<evidence type="ECO:0000256" key="1">
    <source>
        <dbReference type="SAM" id="MobiDB-lite"/>
    </source>
</evidence>
<dbReference type="Proteomes" id="UP000663861">
    <property type="component" value="Unassembled WGS sequence"/>
</dbReference>
<dbReference type="PANTHER" id="PTHR44329:SF214">
    <property type="entry name" value="PROTEIN KINASE DOMAIN-CONTAINING PROTEIN"/>
    <property type="match status" value="1"/>
</dbReference>
<dbReference type="InterPro" id="IPR051681">
    <property type="entry name" value="Ser/Thr_Kinases-Pseudokinases"/>
</dbReference>
<dbReference type="PANTHER" id="PTHR44329">
    <property type="entry name" value="SERINE/THREONINE-PROTEIN KINASE TNNI3K-RELATED"/>
    <property type="match status" value="1"/>
</dbReference>
<feature type="compositionally biased region" description="Basic and acidic residues" evidence="1">
    <location>
        <begin position="1270"/>
        <end position="1282"/>
    </location>
</feature>
<feature type="compositionally biased region" description="Polar residues" evidence="1">
    <location>
        <begin position="1222"/>
        <end position="1246"/>
    </location>
</feature>
<feature type="compositionally biased region" description="Polar residues" evidence="1">
    <location>
        <begin position="295"/>
        <end position="314"/>
    </location>
</feature>
<feature type="region of interest" description="Disordered" evidence="1">
    <location>
        <begin position="26"/>
        <end position="319"/>
    </location>
</feature>
<feature type="compositionally biased region" description="Basic and acidic residues" evidence="1">
    <location>
        <begin position="180"/>
        <end position="193"/>
    </location>
</feature>
<dbReference type="GO" id="GO:0004674">
    <property type="term" value="F:protein serine/threonine kinase activity"/>
    <property type="evidence" value="ECO:0007669"/>
    <property type="project" value="TreeGrafter"/>
</dbReference>
<feature type="region of interest" description="Disordered" evidence="1">
    <location>
        <begin position="374"/>
        <end position="448"/>
    </location>
</feature>
<dbReference type="PROSITE" id="PS50011">
    <property type="entry name" value="PROTEIN_KINASE_DOM"/>
    <property type="match status" value="2"/>
</dbReference>
<dbReference type="CDD" id="cd00180">
    <property type="entry name" value="PKc"/>
    <property type="match status" value="1"/>
</dbReference>
<dbReference type="PROSITE" id="PS00108">
    <property type="entry name" value="PROTEIN_KINASE_ST"/>
    <property type="match status" value="2"/>
</dbReference>
<feature type="domain" description="Protein kinase" evidence="2">
    <location>
        <begin position="1298"/>
        <end position="1497"/>
    </location>
</feature>
<dbReference type="EMBL" id="CAJMWY010000446">
    <property type="protein sequence ID" value="CAE6434204.1"/>
    <property type="molecule type" value="Genomic_DNA"/>
</dbReference>